<dbReference type="AlphaFoldDB" id="A0A8B7QB09"/>
<dbReference type="KEGG" id="hai:109375043"/>
<feature type="compositionally biased region" description="Basic and acidic residues" evidence="2">
    <location>
        <begin position="234"/>
        <end position="245"/>
    </location>
</feature>
<evidence type="ECO:0000256" key="1">
    <source>
        <dbReference type="ARBA" id="ARBA00005707"/>
    </source>
</evidence>
<dbReference type="OrthoDB" id="20277at2759"/>
<feature type="region of interest" description="Disordered" evidence="2">
    <location>
        <begin position="330"/>
        <end position="359"/>
    </location>
</feature>
<dbReference type="PANTHER" id="PTHR13602">
    <property type="entry name" value="UPF0488 PROTEIN C8ORF33"/>
    <property type="match status" value="1"/>
</dbReference>
<dbReference type="RefSeq" id="XP_019485670.1">
    <property type="nucleotide sequence ID" value="XM_019630125.1"/>
</dbReference>
<dbReference type="Proteomes" id="UP000694851">
    <property type="component" value="Unplaced"/>
</dbReference>
<feature type="compositionally biased region" description="Low complexity" evidence="2">
    <location>
        <begin position="140"/>
        <end position="171"/>
    </location>
</feature>
<gene>
    <name evidence="4" type="primary">CUNH8orf33</name>
</gene>
<reference evidence="4" key="1">
    <citation type="submission" date="2025-08" db="UniProtKB">
        <authorList>
            <consortium name="RefSeq"/>
        </authorList>
    </citation>
    <scope>IDENTIFICATION</scope>
    <source>
        <tissue evidence="4">Muscle</tissue>
    </source>
</reference>
<dbReference type="InterPro" id="IPR029274">
    <property type="entry name" value="DUF4615"/>
</dbReference>
<evidence type="ECO:0000313" key="3">
    <source>
        <dbReference type="Proteomes" id="UP000694851"/>
    </source>
</evidence>
<evidence type="ECO:0000313" key="4">
    <source>
        <dbReference type="RefSeq" id="XP_019485670.1"/>
    </source>
</evidence>
<dbReference type="PANTHER" id="PTHR13602:SF2">
    <property type="entry name" value="UPF0488 PROTEIN C8ORF33"/>
    <property type="match status" value="1"/>
</dbReference>
<dbReference type="CTD" id="103178745"/>
<keyword evidence="3" id="KW-1185">Reference proteome</keyword>
<accession>A0A8B7QB09</accession>
<feature type="compositionally biased region" description="Basic residues" evidence="2">
    <location>
        <begin position="213"/>
        <end position="222"/>
    </location>
</feature>
<feature type="compositionally biased region" description="Basic residues" evidence="2">
    <location>
        <begin position="343"/>
        <end position="355"/>
    </location>
</feature>
<sequence>MWWLEYQGAAVHAIRTLDFMTEETEDFQEESSTVLTLKCRSSARPGAACPRPLFAARRRLPCPHLPRAPLGAEPRGPAAPVRAPSFPPGAARRVERLFPRLRPAAARPRGTLRQGGAFPEERRRPRTPALRRFRRRPRRMAAPGHPARETPAAADPGPARAPRSPRLLRPLPGAPSPPAVGSHPACLCSGHPACSDAASRAHPVGGESDAVLKKQKKKKRSRNGASASNGGGKAAEKPAPEEAPRSAEAQAEQLARELAWCVEQLELGLKMQRPSPKQREQALGAIRTLRSERTPLPRKRQLMRSMFGDYRAQMEAEWREALRALRTAAHSAQVQPVGEATRKKSRRVCRPRPARGAKATLDTPDEEFKFNFF</sequence>
<dbReference type="GeneID" id="109375043"/>
<evidence type="ECO:0000256" key="2">
    <source>
        <dbReference type="SAM" id="MobiDB-lite"/>
    </source>
</evidence>
<organism evidence="3 4">
    <name type="scientific">Hipposideros armiger</name>
    <name type="common">Great Himalayan leaf-nosed bat</name>
    <dbReference type="NCBI Taxonomy" id="186990"/>
    <lineage>
        <taxon>Eukaryota</taxon>
        <taxon>Metazoa</taxon>
        <taxon>Chordata</taxon>
        <taxon>Craniata</taxon>
        <taxon>Vertebrata</taxon>
        <taxon>Euteleostomi</taxon>
        <taxon>Mammalia</taxon>
        <taxon>Eutheria</taxon>
        <taxon>Laurasiatheria</taxon>
        <taxon>Chiroptera</taxon>
        <taxon>Yinpterochiroptera</taxon>
        <taxon>Rhinolophoidea</taxon>
        <taxon>Hipposideridae</taxon>
        <taxon>Hipposideros</taxon>
    </lineage>
</organism>
<comment type="similarity">
    <text evidence="1">Belongs to the UPF0488 family.</text>
</comment>
<feature type="compositionally biased region" description="Basic residues" evidence="2">
    <location>
        <begin position="124"/>
        <end position="139"/>
    </location>
</feature>
<protein>
    <submittedName>
        <fullName evidence="4">UPF0488 protein C8orf33 homolog</fullName>
    </submittedName>
</protein>
<proteinExistence type="inferred from homology"/>
<name>A0A8B7QB09_HIPAR</name>
<dbReference type="Pfam" id="PF15393">
    <property type="entry name" value="DUF4615"/>
    <property type="match status" value="1"/>
</dbReference>
<feature type="region of interest" description="Disordered" evidence="2">
    <location>
        <begin position="104"/>
        <end position="251"/>
    </location>
</feature>